<dbReference type="Pfam" id="PF07980">
    <property type="entry name" value="SusD_RagB"/>
    <property type="match status" value="1"/>
</dbReference>
<protein>
    <recommendedName>
        <fullName evidence="7">RagB/SusD domain-containing protein</fullName>
    </recommendedName>
</protein>
<evidence type="ECO:0000256" key="1">
    <source>
        <dbReference type="ARBA" id="ARBA00004442"/>
    </source>
</evidence>
<feature type="domain" description="RagB/SusD" evidence="7">
    <location>
        <begin position="352"/>
        <end position="422"/>
    </location>
</feature>
<comment type="caution">
    <text evidence="8">The sequence shown here is derived from an EMBL/GenBank/DDBJ whole genome shotgun (WGS) entry which is preliminary data.</text>
</comment>
<evidence type="ECO:0000256" key="6">
    <source>
        <dbReference type="SAM" id="SignalP"/>
    </source>
</evidence>
<keyword evidence="9" id="KW-1185">Reference proteome</keyword>
<evidence type="ECO:0000256" key="3">
    <source>
        <dbReference type="ARBA" id="ARBA00022729"/>
    </source>
</evidence>
<keyword evidence="3 6" id="KW-0732">Signal</keyword>
<dbReference type="RefSeq" id="WP_284350498.1">
    <property type="nucleotide sequence ID" value="NZ_BRXS01000004.1"/>
</dbReference>
<organism evidence="8 9">
    <name type="scientific">Roseisolibacter agri</name>
    <dbReference type="NCBI Taxonomy" id="2014610"/>
    <lineage>
        <taxon>Bacteria</taxon>
        <taxon>Pseudomonadati</taxon>
        <taxon>Gemmatimonadota</taxon>
        <taxon>Gemmatimonadia</taxon>
        <taxon>Gemmatimonadales</taxon>
        <taxon>Gemmatimonadaceae</taxon>
        <taxon>Roseisolibacter</taxon>
    </lineage>
</organism>
<evidence type="ECO:0000313" key="8">
    <source>
        <dbReference type="EMBL" id="GLC26027.1"/>
    </source>
</evidence>
<dbReference type="SUPFAM" id="SSF48452">
    <property type="entry name" value="TPR-like"/>
    <property type="match status" value="1"/>
</dbReference>
<feature type="chain" id="PRO_5041316312" description="RagB/SusD domain-containing protein" evidence="6">
    <location>
        <begin position="26"/>
        <end position="461"/>
    </location>
</feature>
<gene>
    <name evidence="8" type="ORF">rosag_25400</name>
</gene>
<keyword evidence="4" id="KW-0472">Membrane</keyword>
<comment type="similarity">
    <text evidence="2">Belongs to the SusD family.</text>
</comment>
<evidence type="ECO:0000256" key="4">
    <source>
        <dbReference type="ARBA" id="ARBA00023136"/>
    </source>
</evidence>
<accession>A0AA37Q969</accession>
<dbReference type="AlphaFoldDB" id="A0AA37Q969"/>
<keyword evidence="5" id="KW-0998">Cell outer membrane</keyword>
<dbReference type="PROSITE" id="PS51257">
    <property type="entry name" value="PROKAR_LIPOPROTEIN"/>
    <property type="match status" value="1"/>
</dbReference>
<evidence type="ECO:0000256" key="5">
    <source>
        <dbReference type="ARBA" id="ARBA00023237"/>
    </source>
</evidence>
<name>A0AA37Q969_9BACT</name>
<evidence type="ECO:0000256" key="2">
    <source>
        <dbReference type="ARBA" id="ARBA00006275"/>
    </source>
</evidence>
<evidence type="ECO:0000259" key="7">
    <source>
        <dbReference type="Pfam" id="PF07980"/>
    </source>
</evidence>
<reference evidence="8" key="1">
    <citation type="submission" date="2022-08" db="EMBL/GenBank/DDBJ databases">
        <title>Draft genome sequencing of Roseisolibacter agri AW1220.</title>
        <authorList>
            <person name="Tobiishi Y."/>
            <person name="Tonouchi A."/>
        </authorList>
    </citation>
    <scope>NUCLEOTIDE SEQUENCE</scope>
    <source>
        <strain evidence="8">AW1220</strain>
    </source>
</reference>
<sequence length="461" mass="49226">MPTMSRVRRALVALAASVPLGIACSDPFVPDYNNPTIGDVVNDAAQLQGQASGLLAGDRERHAFQILVLETMGRDAYRIDVADPRYLLQPLGQFSPGAFLVDFTWNSLYQTIRGAQLLTRGVDASTSLSATEKAAARGYARTLQALEYIRLIETRDTLGVPILSGSGTLDPVRCKPAVLAYAVALLDSAAADLAAGGTAFPFTLSSGFTGNGTFNTPTTFRRFNRGLAAKALTYLGFIDYARNGSVGTAALQSALTALGESFASETGTLRDGVYHVYSTASGDLANANYDPSVYRANPKVLADAEAGDLRLSKVRRDATARKENSDGTIASDILFTNITGPTTPLPILTNEELLLIRAEVLWGLQRDAEALALVNTVRSRAGGLPARTAASLATRTDLLREILRQKRYSLLFESGARFVDMRMFGFFNELGSELGGGQLGPRVIPFPQAEIDARGGILTCS</sequence>
<proteinExistence type="inferred from homology"/>
<dbReference type="InterPro" id="IPR012944">
    <property type="entry name" value="SusD_RagB_dom"/>
</dbReference>
<dbReference type="InterPro" id="IPR011990">
    <property type="entry name" value="TPR-like_helical_dom_sf"/>
</dbReference>
<dbReference type="EMBL" id="BRXS01000004">
    <property type="protein sequence ID" value="GLC26027.1"/>
    <property type="molecule type" value="Genomic_DNA"/>
</dbReference>
<evidence type="ECO:0000313" key="9">
    <source>
        <dbReference type="Proteomes" id="UP001161325"/>
    </source>
</evidence>
<dbReference type="Gene3D" id="1.25.40.390">
    <property type="match status" value="1"/>
</dbReference>
<dbReference type="Proteomes" id="UP001161325">
    <property type="component" value="Unassembled WGS sequence"/>
</dbReference>
<comment type="subcellular location">
    <subcellularLocation>
        <location evidence="1">Cell outer membrane</location>
    </subcellularLocation>
</comment>
<feature type="signal peptide" evidence="6">
    <location>
        <begin position="1"/>
        <end position="25"/>
    </location>
</feature>